<dbReference type="Pfam" id="PF24626">
    <property type="entry name" value="SH3_Tf2-1"/>
    <property type="match status" value="1"/>
</dbReference>
<reference evidence="2" key="2">
    <citation type="submission" date="2022-01" db="EMBL/GenBank/DDBJ databases">
        <authorList>
            <person name="Yamashiro T."/>
            <person name="Shiraishi A."/>
            <person name="Satake H."/>
            <person name="Nakayama K."/>
        </authorList>
    </citation>
    <scope>NUCLEOTIDE SEQUENCE</scope>
</reference>
<gene>
    <name evidence="2" type="ORF">Tco_1112851</name>
</gene>
<accession>A0ABQ5IQH5</accession>
<evidence type="ECO:0000313" key="3">
    <source>
        <dbReference type="Proteomes" id="UP001151760"/>
    </source>
</evidence>
<dbReference type="PANTHER" id="PTHR46148:SF59">
    <property type="entry name" value="NUCLEOTIDYLTRANSFERASE, RIBONUCLEASE H"/>
    <property type="match status" value="1"/>
</dbReference>
<sequence length="277" mass="32495">MMLAAQSEAFKQENVLVERLHGLEEQMERKRDENLYFMDRIWVLLVGSIMDEAHASRYLVHPGADKTYYNLGDMYCKEWNSGDDQLNLRWMIYLVVLSRTAESSLEDIMRAYVIEFGGSYHLSIRCAPFEALYGRKCRRKSLESEVGDRVLLKELPWKGVVRFGKKGKLTPIYVGPFEILERIGLVAYRLRLPEELNSVHDTFHVSNLKKLLGNANLHVPLNEIKIDKTLRFVDEPVEIMDREIKSLKRSRIPLVKVHWNSKRGPEFTWEREDYMKS</sequence>
<dbReference type="Proteomes" id="UP001151760">
    <property type="component" value="Unassembled WGS sequence"/>
</dbReference>
<dbReference type="InterPro" id="IPR056924">
    <property type="entry name" value="SH3_Tf2-1"/>
</dbReference>
<dbReference type="PANTHER" id="PTHR46148">
    <property type="entry name" value="CHROMO DOMAIN-CONTAINING PROTEIN"/>
    <property type="match status" value="1"/>
</dbReference>
<dbReference type="EMBL" id="BQNB010021067">
    <property type="protein sequence ID" value="GJU02513.1"/>
    <property type="molecule type" value="Genomic_DNA"/>
</dbReference>
<protein>
    <recommendedName>
        <fullName evidence="1">Tf2-1-like SH3-like domain-containing protein</fullName>
    </recommendedName>
</protein>
<proteinExistence type="predicted"/>
<feature type="domain" description="Tf2-1-like SH3-like" evidence="1">
    <location>
        <begin position="147"/>
        <end position="211"/>
    </location>
</feature>
<evidence type="ECO:0000259" key="1">
    <source>
        <dbReference type="Pfam" id="PF24626"/>
    </source>
</evidence>
<organism evidence="2 3">
    <name type="scientific">Tanacetum coccineum</name>
    <dbReference type="NCBI Taxonomy" id="301880"/>
    <lineage>
        <taxon>Eukaryota</taxon>
        <taxon>Viridiplantae</taxon>
        <taxon>Streptophyta</taxon>
        <taxon>Embryophyta</taxon>
        <taxon>Tracheophyta</taxon>
        <taxon>Spermatophyta</taxon>
        <taxon>Magnoliopsida</taxon>
        <taxon>eudicotyledons</taxon>
        <taxon>Gunneridae</taxon>
        <taxon>Pentapetalae</taxon>
        <taxon>asterids</taxon>
        <taxon>campanulids</taxon>
        <taxon>Asterales</taxon>
        <taxon>Asteraceae</taxon>
        <taxon>Asteroideae</taxon>
        <taxon>Anthemideae</taxon>
        <taxon>Anthemidinae</taxon>
        <taxon>Tanacetum</taxon>
    </lineage>
</organism>
<name>A0ABQ5IQH5_9ASTR</name>
<keyword evidence="3" id="KW-1185">Reference proteome</keyword>
<evidence type="ECO:0000313" key="2">
    <source>
        <dbReference type="EMBL" id="GJU02513.1"/>
    </source>
</evidence>
<comment type="caution">
    <text evidence="2">The sequence shown here is derived from an EMBL/GenBank/DDBJ whole genome shotgun (WGS) entry which is preliminary data.</text>
</comment>
<reference evidence="2" key="1">
    <citation type="journal article" date="2022" name="Int. J. Mol. Sci.">
        <title>Draft Genome of Tanacetum Coccineum: Genomic Comparison of Closely Related Tanacetum-Family Plants.</title>
        <authorList>
            <person name="Yamashiro T."/>
            <person name="Shiraishi A."/>
            <person name="Nakayama K."/>
            <person name="Satake H."/>
        </authorList>
    </citation>
    <scope>NUCLEOTIDE SEQUENCE</scope>
</reference>